<name>C1EIU5_MICCC</name>
<feature type="compositionally biased region" description="Low complexity" evidence="1">
    <location>
        <begin position="144"/>
        <end position="157"/>
    </location>
</feature>
<proteinExistence type="predicted"/>
<feature type="compositionally biased region" description="Basic and acidic residues" evidence="1">
    <location>
        <begin position="47"/>
        <end position="64"/>
    </location>
</feature>
<feature type="region of interest" description="Disordered" evidence="1">
    <location>
        <begin position="1"/>
        <end position="27"/>
    </location>
</feature>
<gene>
    <name evidence="2" type="ORF">MICPUN_104518</name>
</gene>
<dbReference type="KEGG" id="mis:MICPUN_104518"/>
<evidence type="ECO:0000313" key="3">
    <source>
        <dbReference type="Proteomes" id="UP000002009"/>
    </source>
</evidence>
<evidence type="ECO:0000313" key="2">
    <source>
        <dbReference type="EMBL" id="ACO67920.1"/>
    </source>
</evidence>
<dbReference type="InParanoid" id="C1EIU5"/>
<dbReference type="Proteomes" id="UP000002009">
    <property type="component" value="Chromosome 16"/>
</dbReference>
<dbReference type="AlphaFoldDB" id="C1EIU5"/>
<organism evidence="2 3">
    <name type="scientific">Micromonas commoda (strain RCC299 / NOUM17 / CCMP2709)</name>
    <name type="common">Picoplanktonic green alga</name>
    <dbReference type="NCBI Taxonomy" id="296587"/>
    <lineage>
        <taxon>Eukaryota</taxon>
        <taxon>Viridiplantae</taxon>
        <taxon>Chlorophyta</taxon>
        <taxon>Mamiellophyceae</taxon>
        <taxon>Mamiellales</taxon>
        <taxon>Mamiellaceae</taxon>
        <taxon>Micromonas</taxon>
    </lineage>
</organism>
<feature type="compositionally biased region" description="Low complexity" evidence="1">
    <location>
        <begin position="15"/>
        <end position="27"/>
    </location>
</feature>
<dbReference type="GeneID" id="8249750"/>
<feature type="region of interest" description="Disordered" evidence="1">
    <location>
        <begin position="144"/>
        <end position="222"/>
    </location>
</feature>
<sequence length="248" mass="26667">MGWLSNARRHEQLLSPAAAPAAKTASRVSAAGLRAYDGDDDHLERRAARPIERAARDAKPRRVLADSPFDVPGPMLSPEAKPRTKARMTTTKTSRSLEDENASLRDELARAREDLMAERARADALASRLEAVEMMAHTTAVVPPARGGAARGTSSAPVEERAERRRNPFGTPPTKGAGAMGDDAEEDLAAARRLFANGAGVQAPGTDVARTPDRSRHSFDPFVRPAGLDRVVRVPSPTGGRMIQIRAR</sequence>
<keyword evidence="3" id="KW-1185">Reference proteome</keyword>
<reference evidence="2 3" key="1">
    <citation type="journal article" date="2009" name="Science">
        <title>Green evolution and dynamic adaptations revealed by genomes of the marine picoeukaryotes Micromonas.</title>
        <authorList>
            <person name="Worden A.Z."/>
            <person name="Lee J.H."/>
            <person name="Mock T."/>
            <person name="Rouze P."/>
            <person name="Simmons M.P."/>
            <person name="Aerts A.L."/>
            <person name="Allen A.E."/>
            <person name="Cuvelier M.L."/>
            <person name="Derelle E."/>
            <person name="Everett M.V."/>
            <person name="Foulon E."/>
            <person name="Grimwood J."/>
            <person name="Gundlach H."/>
            <person name="Henrissat B."/>
            <person name="Napoli C."/>
            <person name="McDonald S.M."/>
            <person name="Parker M.S."/>
            <person name="Rombauts S."/>
            <person name="Salamov A."/>
            <person name="Von Dassow P."/>
            <person name="Badger J.H."/>
            <person name="Coutinho P.M."/>
            <person name="Demir E."/>
            <person name="Dubchak I."/>
            <person name="Gentemann C."/>
            <person name="Eikrem W."/>
            <person name="Gready J.E."/>
            <person name="John U."/>
            <person name="Lanier W."/>
            <person name="Lindquist E.A."/>
            <person name="Lucas S."/>
            <person name="Mayer K.F."/>
            <person name="Moreau H."/>
            <person name="Not F."/>
            <person name="Otillar R."/>
            <person name="Panaud O."/>
            <person name="Pangilinan J."/>
            <person name="Paulsen I."/>
            <person name="Piegu B."/>
            <person name="Poliakov A."/>
            <person name="Robbens S."/>
            <person name="Schmutz J."/>
            <person name="Toulza E."/>
            <person name="Wyss T."/>
            <person name="Zelensky A."/>
            <person name="Zhou K."/>
            <person name="Armbrust E.V."/>
            <person name="Bhattacharya D."/>
            <person name="Goodenough U.W."/>
            <person name="Van de Peer Y."/>
            <person name="Grigoriev I.V."/>
        </authorList>
    </citation>
    <scope>NUCLEOTIDE SEQUENCE [LARGE SCALE GENOMIC DNA]</scope>
    <source>
        <strain evidence="3">RCC299 / NOUM17</strain>
    </source>
</reference>
<feature type="compositionally biased region" description="Basic and acidic residues" evidence="1">
    <location>
        <begin position="210"/>
        <end position="219"/>
    </location>
</feature>
<dbReference type="EMBL" id="CP001334">
    <property type="protein sequence ID" value="ACO67920.1"/>
    <property type="molecule type" value="Genomic_DNA"/>
</dbReference>
<dbReference type="RefSeq" id="XP_002506662.1">
    <property type="nucleotide sequence ID" value="XM_002506616.1"/>
</dbReference>
<feature type="region of interest" description="Disordered" evidence="1">
    <location>
        <begin position="47"/>
        <end position="103"/>
    </location>
</feature>
<protein>
    <submittedName>
        <fullName evidence="2">Uncharacterized protein</fullName>
    </submittedName>
</protein>
<evidence type="ECO:0000256" key="1">
    <source>
        <dbReference type="SAM" id="MobiDB-lite"/>
    </source>
</evidence>
<accession>C1EIU5</accession>